<dbReference type="NCBIfam" id="NF047422">
    <property type="entry name" value="YfmF_fam"/>
    <property type="match status" value="1"/>
</dbReference>
<dbReference type="InterPro" id="IPR007863">
    <property type="entry name" value="Peptidase_M16_C"/>
</dbReference>
<feature type="region of interest" description="Disordered" evidence="1">
    <location>
        <begin position="229"/>
        <end position="249"/>
    </location>
</feature>
<comment type="caution">
    <text evidence="3">The sequence shown here is derived from an EMBL/GenBank/DDBJ whole genome shotgun (WGS) entry which is preliminary data.</text>
</comment>
<dbReference type="SUPFAM" id="SSF63411">
    <property type="entry name" value="LuxS/MPP-like metallohydrolase"/>
    <property type="match status" value="2"/>
</dbReference>
<keyword evidence="4" id="KW-1185">Reference proteome</keyword>
<proteinExistence type="predicted"/>
<dbReference type="Pfam" id="PF05193">
    <property type="entry name" value="Peptidase_M16_C"/>
    <property type="match status" value="1"/>
</dbReference>
<dbReference type="EMBL" id="JBHTKJ010000012">
    <property type="protein sequence ID" value="MFD1037921.1"/>
    <property type="molecule type" value="Genomic_DNA"/>
</dbReference>
<organism evidence="3 4">
    <name type="scientific">Virgibacillus byunsanensis</name>
    <dbReference type="NCBI Taxonomy" id="570945"/>
    <lineage>
        <taxon>Bacteria</taxon>
        <taxon>Bacillati</taxon>
        <taxon>Bacillota</taxon>
        <taxon>Bacilli</taxon>
        <taxon>Bacillales</taxon>
        <taxon>Bacillaceae</taxon>
        <taxon>Virgibacillus</taxon>
    </lineage>
</organism>
<protein>
    <submittedName>
        <fullName evidence="3">EF-P 5-aminopentanol modification-associated protein YfmF</fullName>
    </submittedName>
</protein>
<evidence type="ECO:0000256" key="1">
    <source>
        <dbReference type="SAM" id="MobiDB-lite"/>
    </source>
</evidence>
<sequence length="429" mass="48367">MGSINEKVFEENNTTLHIIPTKKYKTINIVLKLKSPLVRETITKRALLPYVLQQGTKNFPSRNALQTKLDDLYGAVLTINGGKKGESHIISARLEIANEKFISEESSIMEDAIGLLKEIIFNPLQKDSGFDPAILEREKETLAQKIGSIVDDKMSYANMRLIDEMCEGEPYQLHVHGYKDDLSDISAETLYEYHQTLLKEDQFDIYVSGDFEDDSIIKDTIAENIRRTEYAPVEQQNEGTNKSPDPKVVTEKQDIQQAKLHIGYRTHTTYSDADYAALQVFNGLLGGFPSSKLFINVREKNSLAYYASSRVESHKGLLLVFSGIAPKDYEKAKEIIGLQVEAMKQGDFTESEMDETKGLIVNQLLETMDHPQGLIELLYQQALADTKMQPEELIENIKQVKKEDVVTVAKKIEEDTVYLLTNTGGNTDG</sequence>
<reference evidence="4" key="1">
    <citation type="journal article" date="2019" name="Int. J. Syst. Evol. Microbiol.">
        <title>The Global Catalogue of Microorganisms (GCM) 10K type strain sequencing project: providing services to taxonomists for standard genome sequencing and annotation.</title>
        <authorList>
            <consortium name="The Broad Institute Genomics Platform"/>
            <consortium name="The Broad Institute Genome Sequencing Center for Infectious Disease"/>
            <person name="Wu L."/>
            <person name="Ma J."/>
        </authorList>
    </citation>
    <scope>NUCLEOTIDE SEQUENCE [LARGE SCALE GENOMIC DNA]</scope>
    <source>
        <strain evidence="4">CCUG 56754</strain>
    </source>
</reference>
<evidence type="ECO:0000313" key="3">
    <source>
        <dbReference type="EMBL" id="MFD1037921.1"/>
    </source>
</evidence>
<feature type="domain" description="Peptidase M16 C-terminal" evidence="2">
    <location>
        <begin position="184"/>
        <end position="357"/>
    </location>
</feature>
<feature type="compositionally biased region" description="Polar residues" evidence="1">
    <location>
        <begin position="234"/>
        <end position="243"/>
    </location>
</feature>
<evidence type="ECO:0000259" key="2">
    <source>
        <dbReference type="Pfam" id="PF05193"/>
    </source>
</evidence>
<evidence type="ECO:0000313" key="4">
    <source>
        <dbReference type="Proteomes" id="UP001597040"/>
    </source>
</evidence>
<dbReference type="Gene3D" id="3.30.830.10">
    <property type="entry name" value="Metalloenzyme, LuxS/M16 peptidase-like"/>
    <property type="match status" value="2"/>
</dbReference>
<gene>
    <name evidence="3" type="primary">yfmF</name>
    <name evidence="3" type="ORF">ACFQ3N_05805</name>
</gene>
<dbReference type="Proteomes" id="UP001597040">
    <property type="component" value="Unassembled WGS sequence"/>
</dbReference>
<dbReference type="InterPro" id="IPR011249">
    <property type="entry name" value="Metalloenz_LuxS/M16"/>
</dbReference>
<dbReference type="PANTHER" id="PTHR11851:SF186">
    <property type="entry name" value="INACTIVE METALLOPROTEASE YMFF-RELATED"/>
    <property type="match status" value="1"/>
</dbReference>
<name>A0ABW3LHP9_9BACI</name>
<dbReference type="InterPro" id="IPR050361">
    <property type="entry name" value="MPP/UQCRC_Complex"/>
</dbReference>
<dbReference type="PANTHER" id="PTHR11851">
    <property type="entry name" value="METALLOPROTEASE"/>
    <property type="match status" value="1"/>
</dbReference>
<accession>A0ABW3LHP9</accession>
<dbReference type="RefSeq" id="WP_390360419.1">
    <property type="nucleotide sequence ID" value="NZ_JBHTKJ010000012.1"/>
</dbReference>